<evidence type="ECO:0000313" key="1">
    <source>
        <dbReference type="EMBL" id="SMA50187.1"/>
    </source>
</evidence>
<dbReference type="Gene3D" id="2.60.120.370">
    <property type="entry name" value="YhcH/YjgK/YiaL"/>
    <property type="match status" value="1"/>
</dbReference>
<dbReference type="PANTHER" id="PTHR34986:SF4">
    <property type="entry name" value="EVOLVED BETA-GALACTOSIDASE SUBUNIT BETA-RELATED"/>
    <property type="match status" value="1"/>
</dbReference>
<evidence type="ECO:0000313" key="2">
    <source>
        <dbReference type="Proteomes" id="UP000196573"/>
    </source>
</evidence>
<sequence>MKKLTVYKGELSSFESSCDLPEAVANIICDVRTRLNQQQEPGHYSVDGDDVFYFIVNDHTQLLAERKSECHKKYIDVQIVLDGEESFGYSLQPFNSLAEDYLQEKDLAFSEDIVDEKFVTVSAGEFVVFDTMQPHRPLVAPDQPAPIKKAVIKIAAASIKSH</sequence>
<accession>A0A1X7ARZ3</accession>
<keyword evidence="2" id="KW-1185">Reference proteome</keyword>
<name>A0A1X7ARZ3_9GAMM</name>
<dbReference type="AlphaFoldDB" id="A0A1X7ARZ3"/>
<dbReference type="Pfam" id="PF04074">
    <property type="entry name" value="DUF386"/>
    <property type="match status" value="1"/>
</dbReference>
<proteinExistence type="predicted"/>
<dbReference type="SUPFAM" id="SSF51197">
    <property type="entry name" value="Clavaminate synthase-like"/>
    <property type="match status" value="1"/>
</dbReference>
<dbReference type="RefSeq" id="WP_207626719.1">
    <property type="nucleotide sequence ID" value="NZ_FWPT01000011.1"/>
</dbReference>
<dbReference type="InterPro" id="IPR037012">
    <property type="entry name" value="NanQ/TabA/YiaL_sf"/>
</dbReference>
<dbReference type="PANTHER" id="PTHR34986">
    <property type="entry name" value="EVOLVED BETA-GALACTOSIDASE SUBUNIT BETA"/>
    <property type="match status" value="1"/>
</dbReference>
<dbReference type="GO" id="GO:0005829">
    <property type="term" value="C:cytosol"/>
    <property type="evidence" value="ECO:0007669"/>
    <property type="project" value="TreeGrafter"/>
</dbReference>
<reference evidence="1 2" key="1">
    <citation type="submission" date="2017-03" db="EMBL/GenBank/DDBJ databases">
        <authorList>
            <person name="Afonso C.L."/>
            <person name="Miller P.J."/>
            <person name="Scott M.A."/>
            <person name="Spackman E."/>
            <person name="Goraichik I."/>
            <person name="Dimitrov K.M."/>
            <person name="Suarez D.L."/>
            <person name="Swayne D.E."/>
        </authorList>
    </citation>
    <scope>NUCLEOTIDE SEQUENCE [LARGE SCALE GENOMIC DNA]</scope>
    <source>
        <strain evidence="1">SB41UT1</strain>
    </source>
</reference>
<organism evidence="1 2">
    <name type="scientific">Parendozoicomonas haliclonae</name>
    <dbReference type="NCBI Taxonomy" id="1960125"/>
    <lineage>
        <taxon>Bacteria</taxon>
        <taxon>Pseudomonadati</taxon>
        <taxon>Pseudomonadota</taxon>
        <taxon>Gammaproteobacteria</taxon>
        <taxon>Oceanospirillales</taxon>
        <taxon>Endozoicomonadaceae</taxon>
        <taxon>Parendozoicomonas</taxon>
    </lineage>
</organism>
<gene>
    <name evidence="1" type="primary">tabA</name>
    <name evidence="1" type="ORF">EHSB41UT_03980</name>
</gene>
<dbReference type="Proteomes" id="UP000196573">
    <property type="component" value="Unassembled WGS sequence"/>
</dbReference>
<dbReference type="NCBIfam" id="TIGR00022">
    <property type="entry name" value="YhcH/YjgK/YiaL family protein"/>
    <property type="match status" value="1"/>
</dbReference>
<protein>
    <submittedName>
        <fullName evidence="1">Toxin-antitoxin biofilm protein TabA</fullName>
    </submittedName>
</protein>
<dbReference type="InterPro" id="IPR004375">
    <property type="entry name" value="NanQ/TabA/YiaL"/>
</dbReference>
<dbReference type="EMBL" id="FWPT01000011">
    <property type="protein sequence ID" value="SMA50187.1"/>
    <property type="molecule type" value="Genomic_DNA"/>
</dbReference>
<dbReference type="GO" id="GO:0044010">
    <property type="term" value="P:single-species biofilm formation"/>
    <property type="evidence" value="ECO:0007669"/>
    <property type="project" value="TreeGrafter"/>
</dbReference>